<dbReference type="EMBL" id="BARW01001788">
    <property type="protein sequence ID" value="GAI63857.1"/>
    <property type="molecule type" value="Genomic_DNA"/>
</dbReference>
<reference evidence="1" key="1">
    <citation type="journal article" date="2014" name="Front. Microbiol.">
        <title>High frequency of phylogenetically diverse reductive dehalogenase-homologous genes in deep subseafloor sedimentary metagenomes.</title>
        <authorList>
            <person name="Kawai M."/>
            <person name="Futagami T."/>
            <person name="Toyoda A."/>
            <person name="Takaki Y."/>
            <person name="Nishi S."/>
            <person name="Hori S."/>
            <person name="Arai W."/>
            <person name="Tsubouchi T."/>
            <person name="Morono Y."/>
            <person name="Uchiyama I."/>
            <person name="Ito T."/>
            <person name="Fujiyama A."/>
            <person name="Inagaki F."/>
            <person name="Takami H."/>
        </authorList>
    </citation>
    <scope>NUCLEOTIDE SEQUENCE</scope>
    <source>
        <strain evidence="1">Expedition CK06-06</strain>
    </source>
</reference>
<dbReference type="InterPro" id="IPR010985">
    <property type="entry name" value="Ribbon_hlx_hlx"/>
</dbReference>
<name>X1Q5R8_9ZZZZ</name>
<dbReference type="Gene3D" id="1.10.1220.10">
    <property type="entry name" value="Met repressor-like"/>
    <property type="match status" value="1"/>
</dbReference>
<evidence type="ECO:0000313" key="1">
    <source>
        <dbReference type="EMBL" id="GAI63857.1"/>
    </source>
</evidence>
<comment type="caution">
    <text evidence="1">The sequence shown here is derived from an EMBL/GenBank/DDBJ whole genome shotgun (WGS) entry which is preliminary data.</text>
</comment>
<gene>
    <name evidence="1" type="ORF">S12H4_05414</name>
</gene>
<dbReference type="SUPFAM" id="SSF47598">
    <property type="entry name" value="Ribbon-helix-helix"/>
    <property type="match status" value="1"/>
</dbReference>
<protein>
    <submittedName>
        <fullName evidence="1">Uncharacterized protein</fullName>
    </submittedName>
</protein>
<proteinExistence type="predicted"/>
<accession>X1Q5R8</accession>
<dbReference type="GO" id="GO:0006355">
    <property type="term" value="P:regulation of DNA-templated transcription"/>
    <property type="evidence" value="ECO:0007669"/>
    <property type="project" value="InterPro"/>
</dbReference>
<organism evidence="1">
    <name type="scientific">marine sediment metagenome</name>
    <dbReference type="NCBI Taxonomy" id="412755"/>
    <lineage>
        <taxon>unclassified sequences</taxon>
        <taxon>metagenomes</taxon>
        <taxon>ecological metagenomes</taxon>
    </lineage>
</organism>
<sequence>MVKDVKKVKLVKGDYVAIKVVITKKTRRALRIKCAIMDISVKQAVRDLIEKWVMDVKRDVIDTKEIK</sequence>
<dbReference type="InterPro" id="IPR013321">
    <property type="entry name" value="Arc_rbn_hlx_hlx"/>
</dbReference>
<dbReference type="AlphaFoldDB" id="X1Q5R8"/>